<proteinExistence type="predicted"/>
<gene>
    <name evidence="1" type="ORF">H5410_059638</name>
</gene>
<protein>
    <submittedName>
        <fullName evidence="1">Uncharacterized protein</fullName>
    </submittedName>
</protein>
<organism evidence="1 2">
    <name type="scientific">Solanum commersonii</name>
    <name type="common">Commerson's wild potato</name>
    <name type="synonym">Commerson's nightshade</name>
    <dbReference type="NCBI Taxonomy" id="4109"/>
    <lineage>
        <taxon>Eukaryota</taxon>
        <taxon>Viridiplantae</taxon>
        <taxon>Streptophyta</taxon>
        <taxon>Embryophyta</taxon>
        <taxon>Tracheophyta</taxon>
        <taxon>Spermatophyta</taxon>
        <taxon>Magnoliopsida</taxon>
        <taxon>eudicotyledons</taxon>
        <taxon>Gunneridae</taxon>
        <taxon>Pentapetalae</taxon>
        <taxon>asterids</taxon>
        <taxon>lamiids</taxon>
        <taxon>Solanales</taxon>
        <taxon>Solanaceae</taxon>
        <taxon>Solanoideae</taxon>
        <taxon>Solaneae</taxon>
        <taxon>Solanum</taxon>
    </lineage>
</organism>
<evidence type="ECO:0000313" key="2">
    <source>
        <dbReference type="Proteomes" id="UP000824120"/>
    </source>
</evidence>
<dbReference type="EMBL" id="JACXVP010000012">
    <property type="protein sequence ID" value="KAG5569872.1"/>
    <property type="molecule type" value="Genomic_DNA"/>
</dbReference>
<keyword evidence="2" id="KW-1185">Reference proteome</keyword>
<dbReference type="AlphaFoldDB" id="A0A9J5W3J4"/>
<accession>A0A9J5W3J4</accession>
<name>A0A9J5W3J4_SOLCO</name>
<dbReference type="Proteomes" id="UP000824120">
    <property type="component" value="Chromosome 12"/>
</dbReference>
<comment type="caution">
    <text evidence="1">The sequence shown here is derived from an EMBL/GenBank/DDBJ whole genome shotgun (WGS) entry which is preliminary data.</text>
</comment>
<sequence>MCIVKCYKRSDSIFVSDDLINIMLPPSSEAPKWLWFWFRRHGHSIDDGEDETPICEVCVLITRCCRVAAAADGDATTHYSRK</sequence>
<evidence type="ECO:0000313" key="1">
    <source>
        <dbReference type="EMBL" id="KAG5569872.1"/>
    </source>
</evidence>
<reference evidence="1 2" key="1">
    <citation type="submission" date="2020-09" db="EMBL/GenBank/DDBJ databases">
        <title>De no assembly of potato wild relative species, Solanum commersonii.</title>
        <authorList>
            <person name="Cho K."/>
        </authorList>
    </citation>
    <scope>NUCLEOTIDE SEQUENCE [LARGE SCALE GENOMIC DNA]</scope>
    <source>
        <strain evidence="1">LZ3.2</strain>
        <tissue evidence="1">Leaf</tissue>
    </source>
</reference>